<evidence type="ECO:0000313" key="1">
    <source>
        <dbReference type="EMBL" id="QUI21804.1"/>
    </source>
</evidence>
<protein>
    <submittedName>
        <fullName evidence="1">Uncharacterized protein</fullName>
    </submittedName>
</protein>
<organism evidence="1 2">
    <name type="scientific">Vallitalea pronyensis</name>
    <dbReference type="NCBI Taxonomy" id="1348613"/>
    <lineage>
        <taxon>Bacteria</taxon>
        <taxon>Bacillati</taxon>
        <taxon>Bacillota</taxon>
        <taxon>Clostridia</taxon>
        <taxon>Lachnospirales</taxon>
        <taxon>Vallitaleaceae</taxon>
        <taxon>Vallitalea</taxon>
    </lineage>
</organism>
<reference evidence="1" key="1">
    <citation type="submission" date="2020-07" db="EMBL/GenBank/DDBJ databases">
        <title>Vallitalea pronyensis genome.</title>
        <authorList>
            <person name="Postec A."/>
        </authorList>
    </citation>
    <scope>NUCLEOTIDE SEQUENCE</scope>
    <source>
        <strain evidence="1">FatNI3</strain>
    </source>
</reference>
<dbReference type="Gene3D" id="1.50.10.20">
    <property type="match status" value="1"/>
</dbReference>
<dbReference type="KEGG" id="vpy:HZI73_05620"/>
<accession>A0A8J8MHN7</accession>
<dbReference type="SUPFAM" id="SSF48239">
    <property type="entry name" value="Terpenoid cyclases/Protein prenyltransferases"/>
    <property type="match status" value="1"/>
</dbReference>
<dbReference type="EMBL" id="CP058649">
    <property type="protein sequence ID" value="QUI21804.1"/>
    <property type="molecule type" value="Genomic_DNA"/>
</dbReference>
<dbReference type="AlphaFoldDB" id="A0A8J8MHN7"/>
<name>A0A8J8MHN7_9FIRM</name>
<evidence type="ECO:0000313" key="2">
    <source>
        <dbReference type="Proteomes" id="UP000683246"/>
    </source>
</evidence>
<dbReference type="Proteomes" id="UP000683246">
    <property type="component" value="Chromosome"/>
</dbReference>
<dbReference type="RefSeq" id="WP_212697274.1">
    <property type="nucleotide sequence ID" value="NZ_CP058649.1"/>
</dbReference>
<proteinExistence type="predicted"/>
<keyword evidence="2" id="KW-1185">Reference proteome</keyword>
<dbReference type="InterPro" id="IPR008930">
    <property type="entry name" value="Terpenoid_cyclase/PrenylTrfase"/>
</dbReference>
<sequence length="319" mass="37405">MKVTKSDFAHVKSYMYRHARPIEIARWKVHFENGSKEDFMDVLQHYQNEDGGIGNALEADSWNPHSTPYTTSYAIRLLNEINFTDKSHPMIMRILSYLENTPHYTDGYWSALIPTNNDYPHAPWWQYESQDQVKEWGYNPTARLAGFIIAFADEGSKLYKEARTIAGKAIDQYLYGVTSDGTAYKDYSKEGEVRCYLYLIQCLENANIANQYNTEELKPILQQQVQKFIERDTSKWAEYCQKPSHFIDSPDSVVYVGNEDIMDKELDYIINKRNKDGVWDIVWRWNAYPDAFEVSKNWWKSCIIIENMLLLKKFGRLDG</sequence>
<gene>
    <name evidence="1" type="ORF">HZI73_05620</name>
</gene>